<evidence type="ECO:0000313" key="4">
    <source>
        <dbReference type="Proteomes" id="UP001305779"/>
    </source>
</evidence>
<dbReference type="Proteomes" id="UP001305779">
    <property type="component" value="Unassembled WGS sequence"/>
</dbReference>
<evidence type="ECO:0000256" key="1">
    <source>
        <dbReference type="SAM" id="MobiDB-lite"/>
    </source>
</evidence>
<feature type="region of interest" description="Disordered" evidence="1">
    <location>
        <begin position="342"/>
        <end position="378"/>
    </location>
</feature>
<accession>A0ABR0E371</accession>
<proteinExistence type="predicted"/>
<comment type="caution">
    <text evidence="3">The sequence shown here is derived from an EMBL/GenBank/DDBJ whole genome shotgun (WGS) entry which is preliminary data.</text>
</comment>
<feature type="chain" id="PRO_5045515460" evidence="2">
    <location>
        <begin position="25"/>
        <end position="546"/>
    </location>
</feature>
<gene>
    <name evidence="3" type="ORF">PRZ48_013128</name>
</gene>
<name>A0ABR0E371_ZASCE</name>
<feature type="compositionally biased region" description="Low complexity" evidence="1">
    <location>
        <begin position="408"/>
        <end position="431"/>
    </location>
</feature>
<organism evidence="3 4">
    <name type="scientific">Zasmidium cellare</name>
    <name type="common">Wine cellar mold</name>
    <name type="synonym">Racodium cellare</name>
    <dbReference type="NCBI Taxonomy" id="395010"/>
    <lineage>
        <taxon>Eukaryota</taxon>
        <taxon>Fungi</taxon>
        <taxon>Dikarya</taxon>
        <taxon>Ascomycota</taxon>
        <taxon>Pezizomycotina</taxon>
        <taxon>Dothideomycetes</taxon>
        <taxon>Dothideomycetidae</taxon>
        <taxon>Mycosphaerellales</taxon>
        <taxon>Mycosphaerellaceae</taxon>
        <taxon>Zasmidium</taxon>
    </lineage>
</organism>
<protein>
    <submittedName>
        <fullName evidence="3">Uncharacterized protein</fullName>
    </submittedName>
</protein>
<feature type="signal peptide" evidence="2">
    <location>
        <begin position="1"/>
        <end position="24"/>
    </location>
</feature>
<evidence type="ECO:0000313" key="3">
    <source>
        <dbReference type="EMBL" id="KAK4495860.1"/>
    </source>
</evidence>
<sequence length="546" mass="55547">MYNRLSSLAFAAAAVAAVPAAANGNLTAYGGEATTTTYACNPAHQYPGGQSCISTNGQLSLVTPAPSASSTYACNPAHSYPNGATCVSESGHLTLVTYSVDVPEYRTASSAATTPLICNAAAIARGDCTATAAIVPSSSAASPSFSAYDCNPAHSYPNGQTCTSINGTRGLVFPPATTTADYTTYTTVTTCPVTQTSGKATVTTLTTSTVVVTSCKGGCPSKDVPHTSIVPTSAAPSPSADCQKKHDDCRSVKNPSNPPNYAQCAAEYAGCLGYNPFTNGPASSTPVQSKPAQPTTVYEHTTVYTTYCPQTTTSVNKGTTVTSVYSTHSTVTSVYKVTTAVPQPPKSTQKVDTPIPQPPQSTQKVNTPIPPPAPQSTSEGCHCPAAPACTNPPVAYITVTQTVYTGMSSKPASTSSSAHNTTASVPNSSFVSHPVSSSTTYACNPAHAYPGGATCISQSGSLTLVTRSVDVPEYRTQSASASTTPMICNAAAIARGDCTATAAIVPTSSSTTYACNPAHQYPGGAQCISTNGQLSLVTPTPTPTGY</sequence>
<keyword evidence="2" id="KW-0732">Signal</keyword>
<dbReference type="EMBL" id="JAXOVC010000011">
    <property type="protein sequence ID" value="KAK4495860.1"/>
    <property type="molecule type" value="Genomic_DNA"/>
</dbReference>
<evidence type="ECO:0000256" key="2">
    <source>
        <dbReference type="SAM" id="SignalP"/>
    </source>
</evidence>
<reference evidence="3 4" key="1">
    <citation type="journal article" date="2023" name="G3 (Bethesda)">
        <title>A chromosome-level genome assembly of Zasmidium syzygii isolated from banana leaves.</title>
        <authorList>
            <person name="van Westerhoven A.C."/>
            <person name="Mehrabi R."/>
            <person name="Talebi R."/>
            <person name="Steentjes M.B.F."/>
            <person name="Corcolon B."/>
            <person name="Chong P.A."/>
            <person name="Kema G.H.J."/>
            <person name="Seidl M.F."/>
        </authorList>
    </citation>
    <scope>NUCLEOTIDE SEQUENCE [LARGE SCALE GENOMIC DNA]</scope>
    <source>
        <strain evidence="3 4">P124</strain>
    </source>
</reference>
<keyword evidence="4" id="KW-1185">Reference proteome</keyword>
<feature type="region of interest" description="Disordered" evidence="1">
    <location>
        <begin position="407"/>
        <end position="431"/>
    </location>
</feature>